<name>A0A923LC87_9FIRM</name>
<protein>
    <submittedName>
        <fullName evidence="1">Toxin-antitoxin system protein</fullName>
    </submittedName>
</protein>
<sequence>MKNKPYKVKVSVSPDEDIIQIIKALAEQDDRNFSSYINKVLKEHIQKFTFDKKFPT</sequence>
<dbReference type="EMBL" id="JACOOR010000003">
    <property type="protein sequence ID" value="MBC5659510.1"/>
    <property type="molecule type" value="Genomic_DNA"/>
</dbReference>
<reference evidence="1" key="1">
    <citation type="submission" date="2020-08" db="EMBL/GenBank/DDBJ databases">
        <title>Genome public.</title>
        <authorList>
            <person name="Liu C."/>
            <person name="Sun Q."/>
        </authorList>
    </citation>
    <scope>NUCLEOTIDE SEQUENCE</scope>
    <source>
        <strain evidence="1">NSJ-68</strain>
    </source>
</reference>
<comment type="caution">
    <text evidence="1">The sequence shown here is derived from an EMBL/GenBank/DDBJ whole genome shotgun (WGS) entry which is preliminary data.</text>
</comment>
<accession>A0A923LC87</accession>
<dbReference type="RefSeq" id="WP_186871858.1">
    <property type="nucleotide sequence ID" value="NZ_JACOOR010000003.1"/>
</dbReference>
<evidence type="ECO:0000313" key="2">
    <source>
        <dbReference type="Proteomes" id="UP000649345"/>
    </source>
</evidence>
<proteinExistence type="predicted"/>
<gene>
    <name evidence="1" type="ORF">H8S44_06980</name>
</gene>
<keyword evidence="2" id="KW-1185">Reference proteome</keyword>
<organism evidence="1 2">
    <name type="scientific">Anaerosacchariphilus hominis</name>
    <dbReference type="NCBI Taxonomy" id="2763017"/>
    <lineage>
        <taxon>Bacteria</taxon>
        <taxon>Bacillati</taxon>
        <taxon>Bacillota</taxon>
        <taxon>Clostridia</taxon>
        <taxon>Lachnospirales</taxon>
        <taxon>Lachnospiraceae</taxon>
        <taxon>Anaerosacchariphilus</taxon>
    </lineage>
</organism>
<evidence type="ECO:0000313" key="1">
    <source>
        <dbReference type="EMBL" id="MBC5659510.1"/>
    </source>
</evidence>
<dbReference type="Proteomes" id="UP000649345">
    <property type="component" value="Unassembled WGS sequence"/>
</dbReference>
<dbReference type="AlphaFoldDB" id="A0A923LC87"/>